<keyword evidence="4" id="KW-0677">Repeat</keyword>
<dbReference type="InterPro" id="IPR001611">
    <property type="entry name" value="Leu-rich_rpt"/>
</dbReference>
<dbReference type="Pfam" id="PF23286">
    <property type="entry name" value="LRR_13"/>
    <property type="match status" value="2"/>
</dbReference>
<dbReference type="InterPro" id="IPR036390">
    <property type="entry name" value="WH_DNA-bd_sf"/>
</dbReference>
<dbReference type="InterPro" id="IPR042197">
    <property type="entry name" value="Apaf_helical"/>
</dbReference>
<dbReference type="InterPro" id="IPR003593">
    <property type="entry name" value="AAA+_ATPase"/>
</dbReference>
<dbReference type="InterPro" id="IPR003591">
    <property type="entry name" value="Leu-rich_rpt_typical-subtyp"/>
</dbReference>
<dbReference type="Proteomes" id="UP001234989">
    <property type="component" value="Chromosome 11"/>
</dbReference>
<dbReference type="Gene3D" id="3.40.50.10140">
    <property type="entry name" value="Toll/interleukin-1 receptor homology (TIR) domain"/>
    <property type="match status" value="3"/>
</dbReference>
<dbReference type="Gene3D" id="3.80.10.10">
    <property type="entry name" value="Ribonuclease Inhibitor"/>
    <property type="match status" value="9"/>
</dbReference>
<dbReference type="SMART" id="SM00368">
    <property type="entry name" value="LRR_RI"/>
    <property type="match status" value="5"/>
</dbReference>
<dbReference type="InterPro" id="IPR026960">
    <property type="entry name" value="RVT-Znf"/>
</dbReference>
<dbReference type="SUPFAM" id="SSF46785">
    <property type="entry name" value="Winged helix' DNA-binding domain"/>
    <property type="match status" value="1"/>
</dbReference>
<comment type="catalytic activity">
    <reaction evidence="10">
        <text>NAD(+) + H2O = ADP-D-ribose + nicotinamide + H(+)</text>
        <dbReference type="Rhea" id="RHEA:16301"/>
        <dbReference type="ChEBI" id="CHEBI:15377"/>
        <dbReference type="ChEBI" id="CHEBI:15378"/>
        <dbReference type="ChEBI" id="CHEBI:17154"/>
        <dbReference type="ChEBI" id="CHEBI:57540"/>
        <dbReference type="ChEBI" id="CHEBI:57967"/>
        <dbReference type="EC" id="3.2.2.6"/>
    </reaction>
    <physiologicalReaction direction="left-to-right" evidence="10">
        <dbReference type="Rhea" id="RHEA:16302"/>
    </physiologicalReaction>
</comment>
<protein>
    <recommendedName>
        <fullName evidence="2">ADP-ribosyl cyclase/cyclic ADP-ribose hydrolase</fullName>
        <ecNumber evidence="2">3.2.2.6</ecNumber>
    </recommendedName>
</protein>
<dbReference type="GO" id="GO:0016020">
    <property type="term" value="C:membrane"/>
    <property type="evidence" value="ECO:0007669"/>
    <property type="project" value="UniProtKB-SubCell"/>
</dbReference>
<dbReference type="SMART" id="SM00364">
    <property type="entry name" value="LRR_BAC"/>
    <property type="match status" value="7"/>
</dbReference>
<dbReference type="Pfam" id="PF23282">
    <property type="entry name" value="WHD_ROQ1"/>
    <property type="match status" value="3"/>
</dbReference>
<dbReference type="PANTHER" id="PTHR11017:SF464">
    <property type="entry name" value="ADP-RIBOSYL CYCLASE_CYCLIC ADP-RIBOSE HYDROLASE"/>
    <property type="match status" value="1"/>
</dbReference>
<dbReference type="InterPro" id="IPR044974">
    <property type="entry name" value="Disease_R_plants"/>
</dbReference>
<dbReference type="GO" id="GO:0043531">
    <property type="term" value="F:ADP binding"/>
    <property type="evidence" value="ECO:0007669"/>
    <property type="project" value="InterPro"/>
</dbReference>
<keyword evidence="8" id="KW-0175">Coiled coil</keyword>
<dbReference type="FunFam" id="3.40.50.10140:FF:000007">
    <property type="entry name" value="Disease resistance protein (TIR-NBS-LRR class)"/>
    <property type="match status" value="2"/>
</dbReference>
<feature type="compositionally biased region" description="Basic and acidic residues" evidence="11">
    <location>
        <begin position="2839"/>
        <end position="2853"/>
    </location>
</feature>
<dbReference type="SMART" id="SM00382">
    <property type="entry name" value="AAA"/>
    <property type="match status" value="3"/>
</dbReference>
<dbReference type="Gene3D" id="1.10.8.430">
    <property type="entry name" value="Helical domain of apoptotic protease-activating factors"/>
    <property type="match status" value="3"/>
</dbReference>
<evidence type="ECO:0000259" key="12">
    <source>
        <dbReference type="PROSITE" id="PS50104"/>
    </source>
</evidence>
<dbReference type="InterPro" id="IPR058192">
    <property type="entry name" value="WHD_ROQ1-like"/>
</dbReference>
<evidence type="ECO:0000256" key="5">
    <source>
        <dbReference type="ARBA" id="ARBA00022801"/>
    </source>
</evidence>
<dbReference type="Pfam" id="PF23598">
    <property type="entry name" value="LRR_14"/>
    <property type="match status" value="1"/>
</dbReference>
<name>A0AAF0UXR1_SOLVR</name>
<organism evidence="13 14">
    <name type="scientific">Solanum verrucosum</name>
    <dbReference type="NCBI Taxonomy" id="315347"/>
    <lineage>
        <taxon>Eukaryota</taxon>
        <taxon>Viridiplantae</taxon>
        <taxon>Streptophyta</taxon>
        <taxon>Embryophyta</taxon>
        <taxon>Tracheophyta</taxon>
        <taxon>Spermatophyta</taxon>
        <taxon>Magnoliopsida</taxon>
        <taxon>eudicotyledons</taxon>
        <taxon>Gunneridae</taxon>
        <taxon>Pentapetalae</taxon>
        <taxon>asterids</taxon>
        <taxon>lamiids</taxon>
        <taxon>Solanales</taxon>
        <taxon>Solanaceae</taxon>
        <taxon>Solanoideae</taxon>
        <taxon>Solaneae</taxon>
        <taxon>Solanum</taxon>
    </lineage>
</organism>
<evidence type="ECO:0000256" key="8">
    <source>
        <dbReference type="ARBA" id="ARBA00023054"/>
    </source>
</evidence>
<dbReference type="Gene3D" id="3.40.50.300">
    <property type="entry name" value="P-loop containing nucleotide triphosphate hydrolases"/>
    <property type="match status" value="3"/>
</dbReference>
<dbReference type="InterPro" id="IPR045344">
    <property type="entry name" value="C-JID"/>
</dbReference>
<dbReference type="GO" id="GO:0006952">
    <property type="term" value="P:defense response"/>
    <property type="evidence" value="ECO:0007669"/>
    <property type="project" value="UniProtKB-KW"/>
</dbReference>
<dbReference type="Pfam" id="PF20160">
    <property type="entry name" value="C-JID"/>
    <property type="match status" value="3"/>
</dbReference>
<dbReference type="SUPFAM" id="SSF52200">
    <property type="entry name" value="Toll/Interleukin receptor TIR domain"/>
    <property type="match status" value="3"/>
</dbReference>
<evidence type="ECO:0000256" key="10">
    <source>
        <dbReference type="ARBA" id="ARBA00047304"/>
    </source>
</evidence>
<keyword evidence="6" id="KW-0611">Plant defense</keyword>
<evidence type="ECO:0000256" key="11">
    <source>
        <dbReference type="SAM" id="MobiDB-lite"/>
    </source>
</evidence>
<dbReference type="InterPro" id="IPR055414">
    <property type="entry name" value="LRR_R13L4/SHOC2-like"/>
</dbReference>
<evidence type="ECO:0000256" key="7">
    <source>
        <dbReference type="ARBA" id="ARBA00023027"/>
    </source>
</evidence>
<dbReference type="SMART" id="SM00255">
    <property type="entry name" value="TIR"/>
    <property type="match status" value="3"/>
</dbReference>
<dbReference type="PROSITE" id="PS50104">
    <property type="entry name" value="TIR"/>
    <property type="match status" value="3"/>
</dbReference>
<evidence type="ECO:0000256" key="4">
    <source>
        <dbReference type="ARBA" id="ARBA00022737"/>
    </source>
</evidence>
<dbReference type="InterPro" id="IPR000157">
    <property type="entry name" value="TIR_dom"/>
</dbReference>
<evidence type="ECO:0000256" key="1">
    <source>
        <dbReference type="ARBA" id="ARBA00004170"/>
    </source>
</evidence>
<dbReference type="Pfam" id="PF00931">
    <property type="entry name" value="NB-ARC"/>
    <property type="match status" value="3"/>
</dbReference>
<comment type="subcellular location">
    <subcellularLocation>
        <location evidence="1">Membrane</location>
        <topology evidence="1">Peripheral membrane protein</topology>
    </subcellularLocation>
</comment>
<keyword evidence="7" id="KW-0520">NAD</keyword>
<evidence type="ECO:0000256" key="2">
    <source>
        <dbReference type="ARBA" id="ARBA00011982"/>
    </source>
</evidence>
<dbReference type="GO" id="GO:0061809">
    <property type="term" value="F:NAD+ nucleosidase activity, cyclic ADP-ribose generating"/>
    <property type="evidence" value="ECO:0007669"/>
    <property type="project" value="UniProtKB-EC"/>
</dbReference>
<dbReference type="PRINTS" id="PR00364">
    <property type="entry name" value="DISEASERSIST"/>
</dbReference>
<keyword evidence="3" id="KW-0433">Leucine-rich repeat</keyword>
<feature type="domain" description="TIR" evidence="12">
    <location>
        <begin position="3367"/>
        <end position="3536"/>
    </location>
</feature>
<accession>A0AAF0UXR1</accession>
<dbReference type="InterPro" id="IPR035897">
    <property type="entry name" value="Toll_tir_struct_dom_sf"/>
</dbReference>
<evidence type="ECO:0000313" key="14">
    <source>
        <dbReference type="Proteomes" id="UP001234989"/>
    </source>
</evidence>
<dbReference type="EC" id="3.2.2.6" evidence="2"/>
<dbReference type="InterPro" id="IPR058546">
    <property type="entry name" value="RPS4B/Roq1-like_LRR"/>
</dbReference>
<dbReference type="SUPFAM" id="SSF52058">
    <property type="entry name" value="L domain-like"/>
    <property type="match status" value="7"/>
</dbReference>
<dbReference type="GO" id="GO:0051707">
    <property type="term" value="P:response to other organism"/>
    <property type="evidence" value="ECO:0007669"/>
    <property type="project" value="UniProtKB-ARBA"/>
</dbReference>
<proteinExistence type="predicted"/>
<dbReference type="InterPro" id="IPR032675">
    <property type="entry name" value="LRR_dom_sf"/>
</dbReference>
<sequence length="4472" mass="512197">MASSSSLRTSWPYDVYLSFKGKDMPTNFLRLYEGLRKRGIFSFLDDDDVYYDYYYHNDDDDDDDDDDALILRNTRSYFQRIPQAMEEFQVALVVFSKNYATSRRCWDHLVKIMECNQKKELTVIPIFYGVDQADVQKQRGRFAEAFAKHEKWWKSDEEMDEVKRWRSTLTQVANLSGCVIHDRTISKCIPDLIDQISSKLLEASLTYFSNVVGIETHLKEVGSLLEMEIDDVRIVGIWGVGGVGKTTIAKAVFDRLSSQFDGACFLADIKENKHGMHSLQNILLSELLREKTNYVNSKEDGKHLIAHRLRFKKVLVVLDDIDHKDHLDYLVGDLRWFGNGSRIIATTRDKQIMGKDNVVYEVTTLVDHEAIQLFNQYAFRGKVLGEFFVKLALEVVIHAKGLPLVLKVLGSFLHKKDMIVWRTVVNQIKRNTNSNFVENLKISYDGLDHEEKEIFLDIACFLRGRKKKEILQILESCGFGVDIGLKVLIDKSLVFISEYDTIQMHDLIQEMGRYIVKMQKDPGKRSRIWDAGDCEEVIINNTGTEEVEAIWLTCFERRFFNEKAMKNMQRLRILYICDDRLTSFSSDPSLISLGSVPWGSNGYLPNNLRWFVWKHFPWESLPENFEPKSLVHLDLRGSSLWHLWMETKHLPSLRKLDLSYSKSLKQTPDFTGMPNLLYLNMEECSSLEEVHHSLGCCRELIELNLQSCGSLKRFPCVNVKSIKCLHLDGCCSLEKFPSIRGKMKPEIKIHVERSGLRKVPSAVIQHQSIPTELDLSGMKNLATLPRSILELKGLVKLKVSSCSKLGRLPEEIGDLENLEELHATGTLISRPPSSIVRLNKLKFLTFAKNQLEDRVRFVFPQVNEGLLSLEKLDLSYCNLKDGGLPEDIGSLSSLKELNLEGNNFELLPQSIAQLGSLQSLTLLHCKRLTQLPEFPQQLDTITADWSYDSICNSLFQNIPSLQHDICASDSLSLRVFTSLGEDIPSWFHHQGMDTSVSVNLPENWYVSDNFLGFAVCYFGNLSNTRVDLIPLCDDGMSWMTQKLALSNHSEEFPETVIHFFLVPLAGIWDTSTANGKTPNDYGLIRLSFSGEMKEFGFRLLYKDEPKLEGLLQIRENTESMASSSSSAGSSHLRQWKYNVFLCFRGEDTRRTFRSHLYQGLRNRGIFTFQGDKRLEHGDSIQEELLKAIEESQVALIVFSKNYATSRWCLNELVKIMECKEENGQTVIPVFYDVDPSHVRNQRESFAEAFAQHESKYKDDAEGMQKVKGWRNALTAAADLEGYDIRDEIESQNIQQIVKLCNSAYSSSSLQDVVGISAHLEKLKSRLEIEIHDVRIVGIWGTGGIGKTTIAKAIFHTLSYQFKAACFLENVKENAKKNQLHSLQNTLLSELLGKTDDYVNNKYDGKCMIQNRLSSMKVLIVLDDIDERDHLEYLAGDIDWFGNGSRVVVTTRNRDLIEKDDAIYEVPTLPNLEAMQLFNQYAFKKEVPDERFKNFSLEVVNHSKGLPLALKVWGSLLHRKGLTQWRRTVDKIKETYSSEIVEKLKISYDGLEPKEQEIFLDIACFFRGDEKKKVMQILESCDFGAEYGLDVLIEKSLVFLTEDDTIEMHDSIQDMGKYIVKIQKDAGECSRIWDHEDFEEVMVNNTGTKAMEAIWFRYDEKICFSKEAMENMETLRILYIWSQDCSPCHDGSIQYLPNNLRWFVWNHFPWESLPDNFEPKRLVHLQLRFSSLRYLWTGIKHFLYLRTLDLSRSRDLMQTPDFTEMSNLEYLDLGNCINLEEVHHSLGCPTKLKRLNLIYCRRLKRFPCVNVESLEYLDLKFCSRLEKFPEICGRTRPNLKITMCDSEIRELPSYIVQCLTLRHLDNLVALPSSIGMLKGLVILDVSNCYKLESLPEELGDLVNLEKVDASGTLISRPPSSIVRLNKLTFMSFAKQRYNVSLEEGMYFAFPQVNEGLRSLEDLDLSYCNLKVGGLPEDIGSLSSLKELNFTGNNFEHLPGSVAQLGALRSLDLKECKRLEELPDFMGMPNLMTLNLSIINIGHLPQSINQLGALRSLDLSYCKRLKELPSFMGMQNLETLNLSNCINLEEVHHSLGFLKKLCTLKLTNCKRLKRFPALCIDSLEYLCLRDCSSLEKIPEILGNMKVELEIHMLDSVIRALGFRGFENLATLPSSICKLKSLISLNVSDCSKLKSFPEEIGDLENLENLDARGTLISQLPSSIVQLNKLKFLSFAKQNSGGGLVDGVYFVFPQVNEGLCSLEHLDLSYCNLMGRGLPEDIGCLHSLKELYLCGNNFEHLPQSIAQLGALRSLDLSDCKRLKELPGFRGMQNLETLNMSNCMNLEEVHHSLEFLKKLCSVKLTNCKRLKRFPVLCIDSLEYLNLERCSSLEIFPEILGSMNLKLKSGLRCLDLRGLENLVTLPSSICKLKNLVELNVSACSKLESLPKEMGDLENLEWLDAKNTLISQPPPSIVCLNKLHFLQLAKQKSEVGLEDRVYFVFPLVSDGLRLLEILNLSYCNLIDGGLPEDIGFLSSLNELYLTGNNFEHLPPSIAQLGALRSLDLSDCKRLKKLPGFGGMQNLETLNLSNCMNLEEVHHSLGCLKKLCTLKLTNCKWLKRFPVLCIDSLEYLNLERCSSLENFPEILGSMKVKSDIHMLDNVMRDLNSMYLSLPRSLSQGIVSLPNAISASDSLSQRVFTIVHGGNKIPSWFHHQGMDESVSIDLPENWYVSDNFLGFAVCYSGNLIDISVDLIPLCDDGMTQKLELSTIPNYDSESSDGLECGTEPTIHFFLVPLAGLWETSKANGKTPNDYGLITLSFSGDMKEFGFRLLYKDEPTEHYIGKKRTRYDDSERHDDASCSTSKKQRSSSMGDGHINNEAELLAVLQIWENNDEPAEHSIGTRTSRYDNCEQHDSVTNVLQSLLPKPHWSTSMVTNTYGTSLWRTIRNLWPKLRGNCKIKIGNGVKVSFWEDSWLEQGPLKTLFPDVFILNQQQRATVAEVWSNQGWNLSFRRPFNDWEIQRVVEFYRTLEQFRGGNTVQDCLEWKDHKQGRFSVKGAYKKFNPFNTQINGWPWKMIWKAKIPYKVSCFTWLLAKQAVLTQENLMKRGIQLSPRCFLCGEKAETVTHLFLHCRITNQLWDLFINKKELKWVMPRRVTQTLKIWSSYANISGHRERWKIIPACIWWSTWKERNLRCHQNKSNTIQKMKMNCLVLFHFWCKQEYMEDLESVMIVLGSLNALMGDVHINNEFCLLILPLVLSHHLYIVHMAWKETKQGRLQEKARKTGHPGAQLQGKRAFEKTSSGNELKIAQMNLKGNDVDNETKGDKVSGDSGALTSLTRIPPHYLPNLPRIMASFSKSSESNSRYSCPQRKYKYDVFLSFRGKDTRRNFTSHLYERLDNRGIFTFLDDKRLENGDSLSKELVKAIKESQVVVIIFSKNYATSRWCLNEVVKIMECKEENGQLVIPVFYDVDPSDVRKQTKSFAEAFAKHELRYKDDVEGMQKVQRWRTALSEAADLKGYDIRERIESECIGELVNEISPKLCETSLSYLTDVVGIDAHLKKVNSLLEMKIDDVRIVWIWGMGGVGKTTIARAIFDILSSKFDGACFLPDNKENKYEIHSLQSILLSKLVGEKENGVHDKEDGRHLMARRLRLKKVLVVLDNIDHEDQLDYLAGDLGWFGNGSRIIATTRDKHFIRKNDAVYPVTTLLEHDAVQLFNQYAFKNEVPDKCFEEITLEVVSHAEGLPLALKVWGSSLHKKDIHVWRSAVDRIKRNSSSKVVENLKVSYDGLEREDQEIFLDIACFLRGRKQTEIKQILESCDFGADDGLRVLIDKSLVFISEDDMIQMHDLIQEMGKYIVTMQKERGELSRLWLTQDFEKFSNAKIQGTKAIEAIWIPEIQDLSFRKKAMKDVEKLRILYIKGFHTHDGPNDQYLPSNLRWFDCCKYPWDSLPAKFDPDMLVHLDLQQSSLFHLWTGTKKFPFLRRLDLSRCANLMQTPDFTDMPNLEYLGLEECSKLREVHHSLRCSKKLFKLNLRDCKSLESFSYVCWESLECLHLQGCSNLEKFPRIRGKLMPEIKIQVQRSGIRKLPSAIIQHQSSLTELDLSGMKNLATLSCSIGELKSLVMLKVSYCSKLKSLPEEIGDLENLEKLEASYTPITQPPSSIVRLNRLKSLTFEKQKSEVGLEDEVHFVFPPVNQGLCSLETLNLSYCNLKNGGLPEDIGSLSSLEVLNLRGNNFEHLPQSIARLCALQSLDLLDCKKLTQLPEFPRQLDTIYADWSNDSICNSLFQNISSFQHDICASDSLSLRVFTNEWKNIPRWFHHKGKDKSVSVALPENWYACDNFLGFAVCYSGCLIDTTAQLLCDKRMPCITQYLALSNHSEGFPESAIHFFLVPLAGLWDISKANGKTPNDYRHIALSFSEELKEFGLRLLYKDESKLKALFQMRENNDEPTEHCVVKRRGQYDEARCSSSKKQRSQL</sequence>
<dbReference type="GO" id="GO:0005524">
    <property type="term" value="F:ATP binding"/>
    <property type="evidence" value="ECO:0007669"/>
    <property type="project" value="UniProtKB-KW"/>
</dbReference>
<dbReference type="SUPFAM" id="SSF52540">
    <property type="entry name" value="P-loop containing nucleoside triphosphate hydrolases"/>
    <property type="match status" value="3"/>
</dbReference>
<feature type="domain" description="TIR" evidence="12">
    <location>
        <begin position="1135"/>
        <end position="1304"/>
    </location>
</feature>
<dbReference type="EMBL" id="CP133622">
    <property type="protein sequence ID" value="WMV53226.1"/>
    <property type="molecule type" value="Genomic_DNA"/>
</dbReference>
<keyword evidence="5" id="KW-0378">Hydrolase</keyword>
<keyword evidence="9" id="KW-0472">Membrane</keyword>
<dbReference type="PANTHER" id="PTHR11017">
    <property type="entry name" value="LEUCINE-RICH REPEAT-CONTAINING PROTEIN"/>
    <property type="match status" value="1"/>
</dbReference>
<dbReference type="Pfam" id="PF00560">
    <property type="entry name" value="LRR_1"/>
    <property type="match status" value="3"/>
</dbReference>
<keyword evidence="14" id="KW-1185">Reference proteome</keyword>
<evidence type="ECO:0000313" key="13">
    <source>
        <dbReference type="EMBL" id="WMV53226.1"/>
    </source>
</evidence>
<dbReference type="Pfam" id="PF01582">
    <property type="entry name" value="TIR"/>
    <property type="match status" value="3"/>
</dbReference>
<dbReference type="Pfam" id="PF13966">
    <property type="entry name" value="zf-RVT"/>
    <property type="match status" value="1"/>
</dbReference>
<dbReference type="GO" id="GO:0007165">
    <property type="term" value="P:signal transduction"/>
    <property type="evidence" value="ECO:0007669"/>
    <property type="project" value="InterPro"/>
</dbReference>
<evidence type="ECO:0000256" key="3">
    <source>
        <dbReference type="ARBA" id="ARBA00022614"/>
    </source>
</evidence>
<feature type="region of interest" description="Disordered" evidence="11">
    <location>
        <begin position="2839"/>
        <end position="2869"/>
    </location>
</feature>
<feature type="domain" description="TIR" evidence="12">
    <location>
        <begin position="11"/>
        <end position="200"/>
    </location>
</feature>
<evidence type="ECO:0000256" key="6">
    <source>
        <dbReference type="ARBA" id="ARBA00022821"/>
    </source>
</evidence>
<dbReference type="InterPro" id="IPR002182">
    <property type="entry name" value="NB-ARC"/>
</dbReference>
<evidence type="ECO:0000256" key="9">
    <source>
        <dbReference type="ARBA" id="ARBA00023136"/>
    </source>
</evidence>
<dbReference type="InterPro" id="IPR027417">
    <property type="entry name" value="P-loop_NTPase"/>
</dbReference>
<gene>
    <name evidence="13" type="ORF">MTR67_046611</name>
</gene>
<dbReference type="SMART" id="SM00369">
    <property type="entry name" value="LRR_TYP"/>
    <property type="match status" value="16"/>
</dbReference>
<reference evidence="13" key="1">
    <citation type="submission" date="2023-08" db="EMBL/GenBank/DDBJ databases">
        <title>A de novo genome assembly of Solanum verrucosum Schlechtendal, a Mexican diploid species geographically isolated from the other diploid A-genome species in potato relatives.</title>
        <authorList>
            <person name="Hosaka K."/>
        </authorList>
    </citation>
    <scope>NUCLEOTIDE SEQUENCE</scope>
    <source>
        <tissue evidence="13">Young leaves</tissue>
    </source>
</reference>